<protein>
    <submittedName>
        <fullName evidence="1">Uncharacterized protein</fullName>
    </submittedName>
</protein>
<name>A0A0A8YDK9_ARUDO</name>
<evidence type="ECO:0000313" key="1">
    <source>
        <dbReference type="EMBL" id="JAD23633.1"/>
    </source>
</evidence>
<dbReference type="EMBL" id="GBRH01274262">
    <property type="protein sequence ID" value="JAD23633.1"/>
    <property type="molecule type" value="Transcribed_RNA"/>
</dbReference>
<reference evidence="1" key="2">
    <citation type="journal article" date="2015" name="Data Brief">
        <title>Shoot transcriptome of the giant reed, Arundo donax.</title>
        <authorList>
            <person name="Barrero R.A."/>
            <person name="Guerrero F.D."/>
            <person name="Moolhuijzen P."/>
            <person name="Goolsby J.A."/>
            <person name="Tidwell J."/>
            <person name="Bellgard S.E."/>
            <person name="Bellgard M.I."/>
        </authorList>
    </citation>
    <scope>NUCLEOTIDE SEQUENCE</scope>
    <source>
        <tissue evidence="1">Shoot tissue taken approximately 20 cm above the soil surface</tissue>
    </source>
</reference>
<proteinExistence type="predicted"/>
<sequence>MSLILLMLVCKNGLVYFSLAYSLFITRQLYEDCLLHRLIIVTMNRQKHIKIRF</sequence>
<organism evidence="1">
    <name type="scientific">Arundo donax</name>
    <name type="common">Giant reed</name>
    <name type="synonym">Donax arundinaceus</name>
    <dbReference type="NCBI Taxonomy" id="35708"/>
    <lineage>
        <taxon>Eukaryota</taxon>
        <taxon>Viridiplantae</taxon>
        <taxon>Streptophyta</taxon>
        <taxon>Embryophyta</taxon>
        <taxon>Tracheophyta</taxon>
        <taxon>Spermatophyta</taxon>
        <taxon>Magnoliopsida</taxon>
        <taxon>Liliopsida</taxon>
        <taxon>Poales</taxon>
        <taxon>Poaceae</taxon>
        <taxon>PACMAD clade</taxon>
        <taxon>Arundinoideae</taxon>
        <taxon>Arundineae</taxon>
        <taxon>Arundo</taxon>
    </lineage>
</organism>
<accession>A0A0A8YDK9</accession>
<reference evidence="1" key="1">
    <citation type="submission" date="2014-09" db="EMBL/GenBank/DDBJ databases">
        <authorList>
            <person name="Magalhaes I.L.F."/>
            <person name="Oliveira U."/>
            <person name="Santos F.R."/>
            <person name="Vidigal T.H.D.A."/>
            <person name="Brescovit A.D."/>
            <person name="Santos A.J."/>
        </authorList>
    </citation>
    <scope>NUCLEOTIDE SEQUENCE</scope>
    <source>
        <tissue evidence="1">Shoot tissue taken approximately 20 cm above the soil surface</tissue>
    </source>
</reference>
<dbReference type="AlphaFoldDB" id="A0A0A8YDK9"/>